<evidence type="ECO:0000313" key="2">
    <source>
        <dbReference type="EnsemblMetazoa" id="LLOJ001260-PA"/>
    </source>
</evidence>
<feature type="compositionally biased region" description="Basic and acidic residues" evidence="1">
    <location>
        <begin position="995"/>
        <end position="1014"/>
    </location>
</feature>
<dbReference type="EMBL" id="AJWK01004579">
    <property type="status" value="NOT_ANNOTATED_CDS"/>
    <property type="molecule type" value="Genomic_DNA"/>
</dbReference>
<feature type="compositionally biased region" description="Low complexity" evidence="1">
    <location>
        <begin position="567"/>
        <end position="583"/>
    </location>
</feature>
<feature type="region of interest" description="Disordered" evidence="1">
    <location>
        <begin position="766"/>
        <end position="809"/>
    </location>
</feature>
<feature type="compositionally biased region" description="Polar residues" evidence="1">
    <location>
        <begin position="1056"/>
        <end position="1068"/>
    </location>
</feature>
<dbReference type="EMBL" id="AJWK01004582">
    <property type="status" value="NOT_ANNOTATED_CDS"/>
    <property type="molecule type" value="Genomic_DNA"/>
</dbReference>
<dbReference type="Proteomes" id="UP000092461">
    <property type="component" value="Unassembled WGS sequence"/>
</dbReference>
<feature type="compositionally biased region" description="Basic and acidic residues" evidence="1">
    <location>
        <begin position="451"/>
        <end position="502"/>
    </location>
</feature>
<feature type="compositionally biased region" description="Polar residues" evidence="1">
    <location>
        <begin position="950"/>
        <end position="974"/>
    </location>
</feature>
<feature type="region of interest" description="Disordered" evidence="1">
    <location>
        <begin position="677"/>
        <end position="725"/>
    </location>
</feature>
<feature type="compositionally biased region" description="Basic and acidic residues" evidence="1">
    <location>
        <begin position="912"/>
        <end position="930"/>
    </location>
</feature>
<feature type="compositionally biased region" description="Basic and acidic residues" evidence="1">
    <location>
        <begin position="514"/>
        <end position="536"/>
    </location>
</feature>
<feature type="compositionally biased region" description="Low complexity" evidence="1">
    <location>
        <begin position="1180"/>
        <end position="1189"/>
    </location>
</feature>
<dbReference type="EMBL" id="AJWK01004581">
    <property type="status" value="NOT_ANNOTATED_CDS"/>
    <property type="molecule type" value="Genomic_DNA"/>
</dbReference>
<dbReference type="VEuPathDB" id="VectorBase:LLOJ001260"/>
<dbReference type="EMBL" id="AJWK01004578">
    <property type="status" value="NOT_ANNOTATED_CDS"/>
    <property type="molecule type" value="Genomic_DNA"/>
</dbReference>
<feature type="region of interest" description="Disordered" evidence="1">
    <location>
        <begin position="244"/>
        <end position="263"/>
    </location>
</feature>
<feature type="compositionally biased region" description="Basic and acidic residues" evidence="1">
    <location>
        <begin position="766"/>
        <end position="785"/>
    </location>
</feature>
<reference evidence="2" key="1">
    <citation type="submission" date="2020-05" db="UniProtKB">
        <authorList>
            <consortium name="EnsemblMetazoa"/>
        </authorList>
    </citation>
    <scope>IDENTIFICATION</scope>
    <source>
        <strain evidence="2">Jacobina</strain>
    </source>
</reference>
<evidence type="ECO:0000256" key="1">
    <source>
        <dbReference type="SAM" id="MobiDB-lite"/>
    </source>
</evidence>
<feature type="compositionally biased region" description="Basic and acidic residues" evidence="1">
    <location>
        <begin position="683"/>
        <end position="701"/>
    </location>
</feature>
<dbReference type="EMBL" id="AJWK01004580">
    <property type="status" value="NOT_ANNOTATED_CDS"/>
    <property type="molecule type" value="Genomic_DNA"/>
</dbReference>
<protein>
    <submittedName>
        <fullName evidence="2">Uncharacterized protein</fullName>
    </submittedName>
</protein>
<evidence type="ECO:0000313" key="3">
    <source>
        <dbReference type="Proteomes" id="UP000092461"/>
    </source>
</evidence>
<feature type="compositionally biased region" description="Polar residues" evidence="1">
    <location>
        <begin position="355"/>
        <end position="370"/>
    </location>
</feature>
<feature type="region of interest" description="Disordered" evidence="1">
    <location>
        <begin position="1"/>
        <end position="21"/>
    </location>
</feature>
<feature type="compositionally biased region" description="Basic and acidic residues" evidence="1">
    <location>
        <begin position="1036"/>
        <end position="1055"/>
    </location>
</feature>
<keyword evidence="3" id="KW-1185">Reference proteome</keyword>
<accession>A0A1B0GHG4</accession>
<organism evidence="2 3">
    <name type="scientific">Lutzomyia longipalpis</name>
    <name type="common">Sand fly</name>
    <dbReference type="NCBI Taxonomy" id="7200"/>
    <lineage>
        <taxon>Eukaryota</taxon>
        <taxon>Metazoa</taxon>
        <taxon>Ecdysozoa</taxon>
        <taxon>Arthropoda</taxon>
        <taxon>Hexapoda</taxon>
        <taxon>Insecta</taxon>
        <taxon>Pterygota</taxon>
        <taxon>Neoptera</taxon>
        <taxon>Endopterygota</taxon>
        <taxon>Diptera</taxon>
        <taxon>Nematocera</taxon>
        <taxon>Psychodoidea</taxon>
        <taxon>Psychodidae</taxon>
        <taxon>Lutzomyia</taxon>
        <taxon>Lutzomyia</taxon>
    </lineage>
</organism>
<dbReference type="VEuPathDB" id="VectorBase:LLONM1_005559"/>
<dbReference type="EnsemblMetazoa" id="LLOJ001260-RA">
    <property type="protein sequence ID" value="LLOJ001260-PA"/>
    <property type="gene ID" value="LLOJ001260"/>
</dbReference>
<feature type="region of interest" description="Disordered" evidence="1">
    <location>
        <begin position="995"/>
        <end position="1112"/>
    </location>
</feature>
<feature type="region of interest" description="Disordered" evidence="1">
    <location>
        <begin position="1141"/>
        <end position="1236"/>
    </location>
</feature>
<feature type="compositionally biased region" description="Polar residues" evidence="1">
    <location>
        <begin position="254"/>
        <end position="263"/>
    </location>
</feature>
<feature type="region of interest" description="Disordered" evidence="1">
    <location>
        <begin position="845"/>
        <end position="895"/>
    </location>
</feature>
<feature type="compositionally biased region" description="Basic and acidic residues" evidence="1">
    <location>
        <begin position="406"/>
        <end position="442"/>
    </location>
</feature>
<sequence length="1236" mass="141961">MHSSQQPAERPPLTKGLTVDGMVKRLSMERFSPPPQLTGPAFSYTRPKEQIIYAQVVCDGDKAKQTVHYAPSHLNGFHSDTNGRRNGRPSQSPSPYRDDKSPLHINGDRLQRKETPRVNSDEDEGLGFEIKRPYEEDFRTLVDEGPITPKIRDVPPEKYYLGDRTPAFQDLSQRRQNLQSRINNRLFGSKELLEDTSPERDVFARNGHQNVFEESRYQRSKSHDIDHVDNAKRYHKFGSQEVVNRYSPDRSHLDMTQTPSNGRITSKYVEESRYYHDGRDGYRETYRRETNIGPDGRPRTSESRSKERLNSPKRGAKEIDLGYIEDHRNFDVGHLEPNTSYFQEKYRNDLHQPRSLESTTSGDVTRSSPDQAFRQHLKSTHLANGYRHESVDSYQNSLKRQQKHQRSFDKGDSGIENDYRKDSFNGDLQTRKERRHTEDNHPVRRRLTYAYRERSIDDGSHFDPRLDKYPDGTTRKSRDSREKSVEKSGKVEKKKSGLEKVKQLLTGSGKKKSTKEEKAKEKYMVKEEEMRARYSEYRGPTEGPKIQDIATRRRLSTPKASPVPRRTSSQKSTSKSSSNLSQQENTPSQKLSWFKSLDRLSRKNKVTTSRKTASDDDFSSIQSPRPRPLSPRQENQAPTKNLRFFGDTDLESNASISKGALKSNSSLQHLEDGFLFNGRTKTQSRDLHDISESASDNENRPIRHASRSVPAKPSRGRHSSESTGTSIIKSTTLNRRTPNGVAVNSSHDEDVESEIPFQRKRHYFEEVSRRHESPARTHPTLRRELSFGGTGSNDYRKPPPGPQKPARLFEKRRAYSRERERLHDSFGTEGDSSQQSQRSVVYLHATTVGDIPQPMRRRAASRDDLSSNKSKGQRPMTRTVSRSVSVLAPKARSSSLQHLEDGFLFNGRTKTQSRDLHDISESASDNENRPIRHASRSVPAKPSRGRHSSESTGTSIIKSTTLNRRTPNGVAVNSSHDEDVESEIPFQRKRHYFEEVSRRHESPARTHPTLRRELSFGGTGSNDYRKPPPGPQKPARLFEKRRAYSRERERLHDSSGTEGDSSQQSQRSVVYLHATTVGDIPQPMRRRAASRDDLSSNKSKGQRPMTRTVSRSVSVLAPWKPKHLHEGYEINYSQTQEKPRKFYHQERKSPAASSTLNTKRDTTTLTRYKKATPRDEMSSDKSSSFKSSSNLGFFTQSRQARNHKRDSEPRNLSEISLTRRRDTPERFPATRRRWND</sequence>
<feature type="compositionally biased region" description="Basic and acidic residues" evidence="1">
    <location>
        <begin position="96"/>
        <end position="120"/>
    </location>
</feature>
<feature type="region of interest" description="Disordered" evidence="1">
    <location>
        <begin position="912"/>
        <end position="983"/>
    </location>
</feature>
<feature type="region of interest" description="Disordered" evidence="1">
    <location>
        <begin position="350"/>
        <end position="648"/>
    </location>
</feature>
<feature type="compositionally biased region" description="Polar residues" evidence="1">
    <location>
        <begin position="1190"/>
        <end position="1199"/>
    </location>
</feature>
<name>A0A1B0GHG4_LUTLO</name>
<proteinExistence type="predicted"/>
<dbReference type="AlphaFoldDB" id="A0A1B0GHG4"/>
<feature type="region of interest" description="Disordered" evidence="1">
    <location>
        <begin position="270"/>
        <end position="319"/>
    </location>
</feature>
<feature type="compositionally biased region" description="Basic and acidic residues" evidence="1">
    <location>
        <begin position="1205"/>
        <end position="1225"/>
    </location>
</feature>
<feature type="region of interest" description="Disordered" evidence="1">
    <location>
        <begin position="72"/>
        <end position="128"/>
    </location>
</feature>